<dbReference type="EMBL" id="LPWA01000153">
    <property type="protein sequence ID" value="KUM23863.1"/>
    <property type="molecule type" value="Genomic_DNA"/>
</dbReference>
<proteinExistence type="predicted"/>
<keyword evidence="1" id="KW-0472">Membrane</keyword>
<sequence length="143" mass="16408">MNLARTLLDDLEKMFLIHYVRQGNRGIISEQEKKDIVTVLDLNEFTVKEAVLRRVLFLFLFSSVVKYFIDRAHSDSPTASILTASICTVALVFLYLDIFVPVVLLAAWLSLLAICWMDYQAFLASALFSALYALYFFARLRAR</sequence>
<comment type="caution">
    <text evidence="2">The sequence shown here is derived from an EMBL/GenBank/DDBJ whole genome shotgun (WGS) entry which is preliminary data.</text>
</comment>
<keyword evidence="1" id="KW-0812">Transmembrane</keyword>
<feature type="transmembrane region" description="Helical" evidence="1">
    <location>
        <begin position="51"/>
        <end position="69"/>
    </location>
</feature>
<evidence type="ECO:0000313" key="2">
    <source>
        <dbReference type="EMBL" id="KUM23863.1"/>
    </source>
</evidence>
<evidence type="ECO:0000313" key="3">
    <source>
        <dbReference type="Proteomes" id="UP000053176"/>
    </source>
</evidence>
<dbReference type="AlphaFoldDB" id="A0A101KN43"/>
<feature type="transmembrane region" description="Helical" evidence="1">
    <location>
        <begin position="81"/>
        <end position="109"/>
    </location>
</feature>
<accession>A0A101KN43</accession>
<evidence type="ECO:0000256" key="1">
    <source>
        <dbReference type="SAM" id="Phobius"/>
    </source>
</evidence>
<reference evidence="2 3" key="1">
    <citation type="submission" date="2015-12" db="EMBL/GenBank/DDBJ databases">
        <title>Draft genome sequence of Mesorhizobium sp. UFLA 01-765, a multitolerant efficient symbiont and plant-growth promoting strain isolated from Zn-mining soil using Leucaena leucocephala as a trap plant.</title>
        <authorList>
            <person name="Rangel W.M."/>
            <person name="Thijs S."/>
            <person name="Longatti S.M."/>
            <person name="Moreira F.M."/>
            <person name="Weyens N."/>
            <person name="Vangronsveld J."/>
            <person name="Van Hamme J.D."/>
            <person name="Bottos E.M."/>
            <person name="Rineau F."/>
        </authorList>
    </citation>
    <scope>NUCLEOTIDE SEQUENCE [LARGE SCALE GENOMIC DNA]</scope>
    <source>
        <strain evidence="2 3">UFLA 01-765</strain>
    </source>
</reference>
<gene>
    <name evidence="2" type="ORF">AU467_08565</name>
</gene>
<dbReference type="Proteomes" id="UP000053176">
    <property type="component" value="Unassembled WGS sequence"/>
</dbReference>
<feature type="transmembrane region" description="Helical" evidence="1">
    <location>
        <begin position="121"/>
        <end position="138"/>
    </location>
</feature>
<name>A0A101KN43_RHILI</name>
<protein>
    <submittedName>
        <fullName evidence="2">Uncharacterized protein</fullName>
    </submittedName>
</protein>
<keyword evidence="1" id="KW-1133">Transmembrane helix</keyword>
<organism evidence="2 3">
    <name type="scientific">Rhizobium loti</name>
    <name type="common">Mesorhizobium loti</name>
    <dbReference type="NCBI Taxonomy" id="381"/>
    <lineage>
        <taxon>Bacteria</taxon>
        <taxon>Pseudomonadati</taxon>
        <taxon>Pseudomonadota</taxon>
        <taxon>Alphaproteobacteria</taxon>
        <taxon>Hyphomicrobiales</taxon>
        <taxon>Phyllobacteriaceae</taxon>
        <taxon>Mesorhizobium</taxon>
    </lineage>
</organism>